<dbReference type="InterPro" id="IPR011856">
    <property type="entry name" value="tRNA_endonuc-like_dom_sf"/>
</dbReference>
<evidence type="ECO:0000259" key="1">
    <source>
        <dbReference type="Pfam" id="PF24706"/>
    </source>
</evidence>
<proteinExistence type="predicted"/>
<organism evidence="2 3">
    <name type="scientific">Clostridium beijerinckii</name>
    <name type="common">Clostridium MP</name>
    <dbReference type="NCBI Taxonomy" id="1520"/>
    <lineage>
        <taxon>Bacteria</taxon>
        <taxon>Bacillati</taxon>
        <taxon>Bacillota</taxon>
        <taxon>Clostridia</taxon>
        <taxon>Eubacteriales</taxon>
        <taxon>Clostridiaceae</taxon>
        <taxon>Clostridium</taxon>
    </lineage>
</organism>
<dbReference type="RefSeq" id="WP_171780299.1">
    <property type="nucleotide sequence ID" value="NZ_JABAGV010000012.1"/>
</dbReference>
<dbReference type="AlphaFoldDB" id="A0AAW3W787"/>
<comment type="caution">
    <text evidence="2">The sequence shown here is derived from an EMBL/GenBank/DDBJ whole genome shotgun (WGS) entry which is preliminary data.</text>
</comment>
<protein>
    <recommendedName>
        <fullName evidence="1">DUF7669 domain-containing protein</fullName>
    </recommendedName>
</protein>
<evidence type="ECO:0000313" key="3">
    <source>
        <dbReference type="Proteomes" id="UP001194098"/>
    </source>
</evidence>
<gene>
    <name evidence="2" type="ORF">HGI39_06390</name>
</gene>
<sequence>MGLYKLRKVNEDKESGILEKVKTDSIDYEKDFENWLENSPAVILDDDSDSTVLWIGRQVNATVGYVGKYPDLIGIDSNGNLVIVELKKGKTPREVVAQILEYASWGAELNYEDLNTITQSYYSTDKDLCGKTLEEIFKSVFLPESEEEYNIQFNVKQKLFIVAEEISPIVKQVASHLRSKYKVDICCMEYEVLKTQQGEFFISTEKILGYDEIRTTSTNTKNTSMNDRWNEPIKIKTVISDAVIKITGGKENSIFTSGEVYSQLVKEYPEIKKNTVGCQIIQDCVNHTSRKHYPSGQRDLYFRVDKGKFKLYNPEVDGKWDWQGNKLD</sequence>
<dbReference type="Proteomes" id="UP001194098">
    <property type="component" value="Unassembled WGS sequence"/>
</dbReference>
<reference evidence="2" key="2">
    <citation type="journal article" date="2022" name="Nat. Biotechnol.">
        <title>Carbon-negative production of acetone and isopropanol by gas fermentation at industrial pilot scale.</title>
        <authorList>
            <person name="Liew F.E."/>
            <person name="Nogle R."/>
            <person name="Abdalla T."/>
            <person name="Rasor B.J."/>
            <person name="Canter C."/>
            <person name="Jensen R.O."/>
            <person name="Wang L."/>
            <person name="Strutz J."/>
            <person name="Chirania P."/>
            <person name="De Tissera S."/>
            <person name="Mueller A.P."/>
            <person name="Ruan Z."/>
            <person name="Gao A."/>
            <person name="Tran L."/>
            <person name="Engle N.L."/>
            <person name="Bromley J.C."/>
            <person name="Daniell J."/>
            <person name="Conrado R."/>
            <person name="Tschaplinski T.J."/>
            <person name="Giannone R.J."/>
            <person name="Hettich R.L."/>
            <person name="Karim A.S."/>
            <person name="Simpson S.D."/>
            <person name="Brown S.D."/>
            <person name="Leang C."/>
            <person name="Jewett M.C."/>
            <person name="Kopke M."/>
        </authorList>
    </citation>
    <scope>NUCLEOTIDE SEQUENCE</scope>
    <source>
        <strain evidence="2">DJ015</strain>
    </source>
</reference>
<dbReference type="EMBL" id="JABAGV010000012">
    <property type="protein sequence ID" value="MBC2474344.1"/>
    <property type="molecule type" value="Genomic_DNA"/>
</dbReference>
<reference evidence="2" key="1">
    <citation type="submission" date="2020-04" db="EMBL/GenBank/DDBJ databases">
        <authorList>
            <person name="Brown S."/>
        </authorList>
    </citation>
    <scope>NUCLEOTIDE SEQUENCE</scope>
    <source>
        <strain evidence="2">DJ015</strain>
    </source>
</reference>
<dbReference type="GO" id="GO:0003676">
    <property type="term" value="F:nucleic acid binding"/>
    <property type="evidence" value="ECO:0007669"/>
    <property type="project" value="InterPro"/>
</dbReference>
<feature type="domain" description="DUF7669" evidence="1">
    <location>
        <begin position="235"/>
        <end position="311"/>
    </location>
</feature>
<name>A0AAW3W787_CLOBE</name>
<dbReference type="InterPro" id="IPR056086">
    <property type="entry name" value="DUF7669"/>
</dbReference>
<evidence type="ECO:0000313" key="2">
    <source>
        <dbReference type="EMBL" id="MBC2474344.1"/>
    </source>
</evidence>
<accession>A0AAW3W787</accession>
<dbReference type="Pfam" id="PF24706">
    <property type="entry name" value="DUF7669"/>
    <property type="match status" value="1"/>
</dbReference>
<dbReference type="Gene3D" id="3.40.1350.10">
    <property type="match status" value="1"/>
</dbReference>